<sequence>MGLKGTFSLSFWLMALQEFVSGNNLFTADVYSILKTSENLIVSPFAIQLVIAFAASGARNKTVQEMATALHLPYHPRDTETAWKTLLPTLIKPDHYHLNLLTKMYLHKNLNVKKEFRTNGKRIFQADTELVNFANPADVAKSINEGVRKQTGEKIQSLVDGNVLTRDTKVVLLSTAFFKSGWLKPFQFIESQDFYKTAVEVIKVEMMEITGQFNYFESDSIGAKLVELRFDDESLAMIVVLPDKVSSDIALIEAHLYEVYLANSFTPQMVKVSLPKFKIESLIDFKPILQYLGMAKAFTSEAELDGIFQSKTEAFFDLVMQKCVINVDQRGLDMEPIRDLNEKTSINSISVPTAQKFFTADRPFMFFIRSKDLVIMTGKVVAPVT</sequence>
<feature type="chain" id="PRO_5003089728" evidence="5">
    <location>
        <begin position="23"/>
        <end position="385"/>
    </location>
</feature>
<dbReference type="PANTHER" id="PTHR11461:SF211">
    <property type="entry name" value="GH10112P-RELATED"/>
    <property type="match status" value="1"/>
</dbReference>
<evidence type="ECO:0000256" key="4">
    <source>
        <dbReference type="RuleBase" id="RU000411"/>
    </source>
</evidence>
<dbReference type="Proteomes" id="UP000007266">
    <property type="component" value="Linkage group 8"/>
</dbReference>
<dbReference type="InParanoid" id="D6WWC4"/>
<dbReference type="MEROPS" id="I04.067"/>
<keyword evidence="3" id="KW-0722">Serine protease inhibitor</keyword>
<dbReference type="GO" id="GO:0050776">
    <property type="term" value="P:regulation of immune response"/>
    <property type="evidence" value="ECO:0000318"/>
    <property type="project" value="GO_Central"/>
</dbReference>
<dbReference type="GO" id="GO:0005615">
    <property type="term" value="C:extracellular space"/>
    <property type="evidence" value="ECO:0000318"/>
    <property type="project" value="GO_Central"/>
</dbReference>
<feature type="domain" description="Serpin" evidence="6">
    <location>
        <begin position="28"/>
        <end position="383"/>
    </location>
</feature>
<evidence type="ECO:0000256" key="5">
    <source>
        <dbReference type="SAM" id="SignalP"/>
    </source>
</evidence>
<dbReference type="InterPro" id="IPR042178">
    <property type="entry name" value="Serpin_sf_1"/>
</dbReference>
<dbReference type="SUPFAM" id="SSF56574">
    <property type="entry name" value="Serpins"/>
    <property type="match status" value="1"/>
</dbReference>
<dbReference type="Pfam" id="PF00079">
    <property type="entry name" value="Serpin"/>
    <property type="match status" value="1"/>
</dbReference>
<proteinExistence type="inferred from homology"/>
<dbReference type="InterPro" id="IPR000215">
    <property type="entry name" value="Serpin_fam"/>
</dbReference>
<dbReference type="PANTHER" id="PTHR11461">
    <property type="entry name" value="SERINE PROTEASE INHIBITOR, SERPIN"/>
    <property type="match status" value="1"/>
</dbReference>
<evidence type="ECO:0000313" key="7">
    <source>
        <dbReference type="EMBL" id="EFA09190.1"/>
    </source>
</evidence>
<organism evidence="7 8">
    <name type="scientific">Tribolium castaneum</name>
    <name type="common">Red flour beetle</name>
    <dbReference type="NCBI Taxonomy" id="7070"/>
    <lineage>
        <taxon>Eukaryota</taxon>
        <taxon>Metazoa</taxon>
        <taxon>Ecdysozoa</taxon>
        <taxon>Arthropoda</taxon>
        <taxon>Hexapoda</taxon>
        <taxon>Insecta</taxon>
        <taxon>Pterygota</taxon>
        <taxon>Neoptera</taxon>
        <taxon>Endopterygota</taxon>
        <taxon>Coleoptera</taxon>
        <taxon>Polyphaga</taxon>
        <taxon>Cucujiformia</taxon>
        <taxon>Tenebrionidae</taxon>
        <taxon>Tenebrionidae incertae sedis</taxon>
        <taxon>Tribolium</taxon>
    </lineage>
</organism>
<dbReference type="InterPro" id="IPR036186">
    <property type="entry name" value="Serpin_sf"/>
</dbReference>
<dbReference type="PROSITE" id="PS00284">
    <property type="entry name" value="SERPIN"/>
    <property type="match status" value="1"/>
</dbReference>
<comment type="similarity">
    <text evidence="1 4">Belongs to the serpin family.</text>
</comment>
<dbReference type="Gene3D" id="2.30.39.10">
    <property type="entry name" value="Alpha-1-antitrypsin, domain 1"/>
    <property type="match status" value="1"/>
</dbReference>
<evidence type="ECO:0000259" key="6">
    <source>
        <dbReference type="SMART" id="SM00093"/>
    </source>
</evidence>
<dbReference type="PhylomeDB" id="D6WWC4"/>
<gene>
    <name evidence="7" type="primary">AUGUSTUS-3.0.2_05771</name>
    <name evidence="7" type="ORF">TcasGA2_TC005771</name>
</gene>
<dbReference type="EMBL" id="KQ971361">
    <property type="protein sequence ID" value="EFA09190.1"/>
    <property type="molecule type" value="Genomic_DNA"/>
</dbReference>
<evidence type="ECO:0000256" key="3">
    <source>
        <dbReference type="ARBA" id="ARBA00022900"/>
    </source>
</evidence>
<dbReference type="GO" id="GO:0004867">
    <property type="term" value="F:serine-type endopeptidase inhibitor activity"/>
    <property type="evidence" value="ECO:0007669"/>
    <property type="project" value="UniProtKB-KW"/>
</dbReference>
<dbReference type="Gene3D" id="3.30.497.10">
    <property type="entry name" value="Antithrombin, subunit I, domain 2"/>
    <property type="match status" value="1"/>
</dbReference>
<evidence type="ECO:0000256" key="1">
    <source>
        <dbReference type="ARBA" id="ARBA00009500"/>
    </source>
</evidence>
<dbReference type="InterPro" id="IPR023795">
    <property type="entry name" value="Serpin_CS"/>
</dbReference>
<dbReference type="HOGENOM" id="CLU_023330_0_4_1"/>
<keyword evidence="5" id="KW-0732">Signal</keyword>
<evidence type="ECO:0000313" key="8">
    <source>
        <dbReference type="Proteomes" id="UP000007266"/>
    </source>
</evidence>
<dbReference type="SMART" id="SM00093">
    <property type="entry name" value="SERPIN"/>
    <property type="match status" value="1"/>
</dbReference>
<keyword evidence="8" id="KW-1185">Reference proteome</keyword>
<keyword evidence="2" id="KW-0646">Protease inhibitor</keyword>
<feature type="signal peptide" evidence="5">
    <location>
        <begin position="1"/>
        <end position="22"/>
    </location>
</feature>
<accession>D6WWC4</accession>
<reference evidence="7 8" key="1">
    <citation type="journal article" date="2008" name="Nature">
        <title>The genome of the model beetle and pest Tribolium castaneum.</title>
        <authorList>
            <consortium name="Tribolium Genome Sequencing Consortium"/>
            <person name="Richards S."/>
            <person name="Gibbs R.A."/>
            <person name="Weinstock G.M."/>
            <person name="Brown S.J."/>
            <person name="Denell R."/>
            <person name="Beeman R.W."/>
            <person name="Gibbs R."/>
            <person name="Beeman R.W."/>
            <person name="Brown S.J."/>
            <person name="Bucher G."/>
            <person name="Friedrich M."/>
            <person name="Grimmelikhuijzen C.J."/>
            <person name="Klingler M."/>
            <person name="Lorenzen M."/>
            <person name="Richards S."/>
            <person name="Roth S."/>
            <person name="Schroder R."/>
            <person name="Tautz D."/>
            <person name="Zdobnov E.M."/>
            <person name="Muzny D."/>
            <person name="Gibbs R.A."/>
            <person name="Weinstock G.M."/>
            <person name="Attaway T."/>
            <person name="Bell S."/>
            <person name="Buhay C.J."/>
            <person name="Chandrabose M.N."/>
            <person name="Chavez D."/>
            <person name="Clerk-Blankenburg K.P."/>
            <person name="Cree A."/>
            <person name="Dao M."/>
            <person name="Davis C."/>
            <person name="Chacko J."/>
            <person name="Dinh H."/>
            <person name="Dugan-Rocha S."/>
            <person name="Fowler G."/>
            <person name="Garner T.T."/>
            <person name="Garnes J."/>
            <person name="Gnirke A."/>
            <person name="Hawes A."/>
            <person name="Hernandez J."/>
            <person name="Hines S."/>
            <person name="Holder M."/>
            <person name="Hume J."/>
            <person name="Jhangiani S.N."/>
            <person name="Joshi V."/>
            <person name="Khan Z.M."/>
            <person name="Jackson L."/>
            <person name="Kovar C."/>
            <person name="Kowis A."/>
            <person name="Lee S."/>
            <person name="Lewis L.R."/>
            <person name="Margolis J."/>
            <person name="Morgan M."/>
            <person name="Nazareth L.V."/>
            <person name="Nguyen N."/>
            <person name="Okwuonu G."/>
            <person name="Parker D."/>
            <person name="Richards S."/>
            <person name="Ruiz S.J."/>
            <person name="Santibanez J."/>
            <person name="Savard J."/>
            <person name="Scherer S.E."/>
            <person name="Schneider B."/>
            <person name="Sodergren E."/>
            <person name="Tautz D."/>
            <person name="Vattahil S."/>
            <person name="Villasana D."/>
            <person name="White C.S."/>
            <person name="Wright R."/>
            <person name="Park Y."/>
            <person name="Beeman R.W."/>
            <person name="Lord J."/>
            <person name="Oppert B."/>
            <person name="Lorenzen M."/>
            <person name="Brown S."/>
            <person name="Wang L."/>
            <person name="Savard J."/>
            <person name="Tautz D."/>
            <person name="Richards S."/>
            <person name="Weinstock G."/>
            <person name="Gibbs R.A."/>
            <person name="Liu Y."/>
            <person name="Worley K."/>
            <person name="Weinstock G."/>
            <person name="Elsik C.G."/>
            <person name="Reese J.T."/>
            <person name="Elhaik E."/>
            <person name="Landan G."/>
            <person name="Graur D."/>
            <person name="Arensburger P."/>
            <person name="Atkinson P."/>
            <person name="Beeman R.W."/>
            <person name="Beidler J."/>
            <person name="Brown S.J."/>
            <person name="Demuth J.P."/>
            <person name="Drury D.W."/>
            <person name="Du Y.Z."/>
            <person name="Fujiwara H."/>
            <person name="Lorenzen M."/>
            <person name="Maselli V."/>
            <person name="Osanai M."/>
            <person name="Park Y."/>
            <person name="Robertson H.M."/>
            <person name="Tu Z."/>
            <person name="Wang J.J."/>
            <person name="Wang S."/>
            <person name="Richards S."/>
            <person name="Song H."/>
            <person name="Zhang L."/>
            <person name="Sodergren E."/>
            <person name="Werner D."/>
            <person name="Stanke M."/>
            <person name="Morgenstern B."/>
            <person name="Solovyev V."/>
            <person name="Kosarev P."/>
            <person name="Brown G."/>
            <person name="Chen H.C."/>
            <person name="Ermolaeva O."/>
            <person name="Hlavina W."/>
            <person name="Kapustin Y."/>
            <person name="Kiryutin B."/>
            <person name="Kitts P."/>
            <person name="Maglott D."/>
            <person name="Pruitt K."/>
            <person name="Sapojnikov V."/>
            <person name="Souvorov A."/>
            <person name="Mackey A.J."/>
            <person name="Waterhouse R.M."/>
            <person name="Wyder S."/>
            <person name="Zdobnov E.M."/>
            <person name="Zdobnov E.M."/>
            <person name="Wyder S."/>
            <person name="Kriventseva E.V."/>
            <person name="Kadowaki T."/>
            <person name="Bork P."/>
            <person name="Aranda M."/>
            <person name="Bao R."/>
            <person name="Beermann A."/>
            <person name="Berns N."/>
            <person name="Bolognesi R."/>
            <person name="Bonneton F."/>
            <person name="Bopp D."/>
            <person name="Brown S.J."/>
            <person name="Bucher G."/>
            <person name="Butts T."/>
            <person name="Chaumot A."/>
            <person name="Denell R.E."/>
            <person name="Ferrier D.E."/>
            <person name="Friedrich M."/>
            <person name="Gordon C.M."/>
            <person name="Jindra M."/>
            <person name="Klingler M."/>
            <person name="Lan Q."/>
            <person name="Lattorff H.M."/>
            <person name="Laudet V."/>
            <person name="von Levetsow C."/>
            <person name="Liu Z."/>
            <person name="Lutz R."/>
            <person name="Lynch J.A."/>
            <person name="da Fonseca R.N."/>
            <person name="Posnien N."/>
            <person name="Reuter R."/>
            <person name="Roth S."/>
            <person name="Savard J."/>
            <person name="Schinko J.B."/>
            <person name="Schmitt C."/>
            <person name="Schoppmeier M."/>
            <person name="Schroder R."/>
            <person name="Shippy T.D."/>
            <person name="Simonnet F."/>
            <person name="Marques-Souza H."/>
            <person name="Tautz D."/>
            <person name="Tomoyasu Y."/>
            <person name="Trauner J."/>
            <person name="Van der Zee M."/>
            <person name="Vervoort M."/>
            <person name="Wittkopp N."/>
            <person name="Wimmer E.A."/>
            <person name="Yang X."/>
            <person name="Jones A.K."/>
            <person name="Sattelle D.B."/>
            <person name="Ebert P.R."/>
            <person name="Nelson D."/>
            <person name="Scott J.G."/>
            <person name="Beeman R.W."/>
            <person name="Muthukrishnan S."/>
            <person name="Kramer K.J."/>
            <person name="Arakane Y."/>
            <person name="Beeman R.W."/>
            <person name="Zhu Q."/>
            <person name="Hogenkamp D."/>
            <person name="Dixit R."/>
            <person name="Oppert B."/>
            <person name="Jiang H."/>
            <person name="Zou Z."/>
            <person name="Marshall J."/>
            <person name="Elpidina E."/>
            <person name="Vinokurov K."/>
            <person name="Oppert C."/>
            <person name="Zou Z."/>
            <person name="Evans J."/>
            <person name="Lu Z."/>
            <person name="Zhao P."/>
            <person name="Sumathipala N."/>
            <person name="Altincicek B."/>
            <person name="Vilcinskas A."/>
            <person name="Williams M."/>
            <person name="Hultmark D."/>
            <person name="Hetru C."/>
            <person name="Jiang H."/>
            <person name="Grimmelikhuijzen C.J."/>
            <person name="Hauser F."/>
            <person name="Cazzamali G."/>
            <person name="Williamson M."/>
            <person name="Park Y."/>
            <person name="Li B."/>
            <person name="Tanaka Y."/>
            <person name="Predel R."/>
            <person name="Neupert S."/>
            <person name="Schachtner J."/>
            <person name="Verleyen P."/>
            <person name="Raible F."/>
            <person name="Bork P."/>
            <person name="Friedrich M."/>
            <person name="Walden K.K."/>
            <person name="Robertson H.M."/>
            <person name="Angeli S."/>
            <person name="Foret S."/>
            <person name="Bucher G."/>
            <person name="Schuetz S."/>
            <person name="Maleszka R."/>
            <person name="Wimmer E.A."/>
            <person name="Beeman R.W."/>
            <person name="Lorenzen M."/>
            <person name="Tomoyasu Y."/>
            <person name="Miller S.C."/>
            <person name="Grossmann D."/>
            <person name="Bucher G."/>
        </authorList>
    </citation>
    <scope>NUCLEOTIDE SEQUENCE [LARGE SCALE GENOMIC DNA]</scope>
    <source>
        <strain evidence="7 8">Georgia GA2</strain>
    </source>
</reference>
<dbReference type="OMA" id="KVEMMEI"/>
<dbReference type="eggNOG" id="KOG2392">
    <property type="taxonomic scope" value="Eukaryota"/>
</dbReference>
<dbReference type="AlphaFoldDB" id="D6WWC4"/>
<dbReference type="InterPro" id="IPR023796">
    <property type="entry name" value="Serpin_dom"/>
</dbReference>
<protein>
    <submittedName>
        <fullName evidence="7">Serpin peptidase inhibitor 23</fullName>
    </submittedName>
</protein>
<evidence type="ECO:0000256" key="2">
    <source>
        <dbReference type="ARBA" id="ARBA00022690"/>
    </source>
</evidence>
<dbReference type="STRING" id="7070.D6WWC4"/>
<reference evidence="7 8" key="2">
    <citation type="journal article" date="2010" name="Nucleic Acids Res.">
        <title>BeetleBase in 2010: revisions to provide comprehensive genomic information for Tribolium castaneum.</title>
        <authorList>
            <person name="Kim H.S."/>
            <person name="Murphy T."/>
            <person name="Xia J."/>
            <person name="Caragea D."/>
            <person name="Park Y."/>
            <person name="Beeman R.W."/>
            <person name="Lorenzen M.D."/>
            <person name="Butcher S."/>
            <person name="Manak J.R."/>
            <person name="Brown S.J."/>
        </authorList>
    </citation>
    <scope>GENOME REANNOTATION</scope>
    <source>
        <strain evidence="7 8">Georgia GA2</strain>
    </source>
</reference>
<name>D6WWC4_TRICA</name>
<dbReference type="InterPro" id="IPR042185">
    <property type="entry name" value="Serpin_sf_2"/>
</dbReference>